<comment type="catalytic activity">
    <reaction evidence="1">
        <text>ATP + protein L-histidine = ADP + protein N-phospho-L-histidine.</text>
        <dbReference type="EC" id="2.7.13.3"/>
    </reaction>
</comment>
<keyword evidence="5" id="KW-0997">Cell inner membrane</keyword>
<dbReference type="Gene3D" id="6.10.340.10">
    <property type="match status" value="1"/>
</dbReference>
<evidence type="ECO:0000256" key="2">
    <source>
        <dbReference type="ARBA" id="ARBA00004429"/>
    </source>
</evidence>
<reference evidence="22 23" key="1">
    <citation type="submission" date="2018-11" db="EMBL/GenBank/DDBJ databases">
        <title>Genomic Encyclopedia of Type Strains, Phase IV (KMG-IV): sequencing the most valuable type-strain genomes for metagenomic binning, comparative biology and taxonomic classification.</title>
        <authorList>
            <person name="Goeker M."/>
        </authorList>
    </citation>
    <scope>NUCLEOTIDE SEQUENCE [LARGE SCALE GENOMIC DNA]</scope>
    <source>
        <strain evidence="22 23">DSM 100316</strain>
    </source>
</reference>
<dbReference type="RefSeq" id="WP_123710693.1">
    <property type="nucleotide sequence ID" value="NZ_RKHR01000003.1"/>
</dbReference>
<evidence type="ECO:0000259" key="18">
    <source>
        <dbReference type="PROSITE" id="PS50109"/>
    </source>
</evidence>
<dbReference type="SMART" id="SM00387">
    <property type="entry name" value="HATPase_c"/>
    <property type="match status" value="1"/>
</dbReference>
<dbReference type="PROSITE" id="PS50109">
    <property type="entry name" value="HIS_KIN"/>
    <property type="match status" value="1"/>
</dbReference>
<dbReference type="PRINTS" id="PR00344">
    <property type="entry name" value="BCTRLSENSOR"/>
</dbReference>
<dbReference type="EMBL" id="RKHR01000003">
    <property type="protein sequence ID" value="ROS04711.1"/>
    <property type="molecule type" value="Genomic_DNA"/>
</dbReference>
<dbReference type="InterPro" id="IPR036890">
    <property type="entry name" value="HATPase_C_sf"/>
</dbReference>
<keyword evidence="14 17" id="KW-0472">Membrane</keyword>
<evidence type="ECO:0000256" key="10">
    <source>
        <dbReference type="ARBA" id="ARBA00022777"/>
    </source>
</evidence>
<dbReference type="SUPFAM" id="SSF47226">
    <property type="entry name" value="Histidine-containing phosphotransfer domain, HPT domain"/>
    <property type="match status" value="1"/>
</dbReference>
<dbReference type="GO" id="GO:0005524">
    <property type="term" value="F:ATP binding"/>
    <property type="evidence" value="ECO:0007669"/>
    <property type="project" value="UniProtKB-KW"/>
</dbReference>
<dbReference type="SMART" id="SM00448">
    <property type="entry name" value="REC"/>
    <property type="match status" value="1"/>
</dbReference>
<keyword evidence="11" id="KW-0067">ATP-binding</keyword>
<keyword evidence="9" id="KW-0547">Nucleotide-binding</keyword>
<feature type="domain" description="Response regulatory" evidence="19">
    <location>
        <begin position="669"/>
        <end position="786"/>
    </location>
</feature>
<dbReference type="InterPro" id="IPR004358">
    <property type="entry name" value="Sig_transdc_His_kin-like_C"/>
</dbReference>
<evidence type="ECO:0000256" key="1">
    <source>
        <dbReference type="ARBA" id="ARBA00000085"/>
    </source>
</evidence>
<keyword evidence="8 17" id="KW-0812">Transmembrane</keyword>
<keyword evidence="10 22" id="KW-0418">Kinase</keyword>
<dbReference type="FunFam" id="3.30.565.10:FF:000010">
    <property type="entry name" value="Sensor histidine kinase RcsC"/>
    <property type="match status" value="1"/>
</dbReference>
<evidence type="ECO:0000256" key="3">
    <source>
        <dbReference type="ARBA" id="ARBA00012438"/>
    </source>
</evidence>
<dbReference type="InterPro" id="IPR003661">
    <property type="entry name" value="HisK_dim/P_dom"/>
</dbReference>
<dbReference type="GO" id="GO:0005886">
    <property type="term" value="C:plasma membrane"/>
    <property type="evidence" value="ECO:0007669"/>
    <property type="project" value="UniProtKB-SubCell"/>
</dbReference>
<dbReference type="CDD" id="cd17546">
    <property type="entry name" value="REC_hyHK_CKI1_RcsC-like"/>
    <property type="match status" value="1"/>
</dbReference>
<dbReference type="Proteomes" id="UP000275394">
    <property type="component" value="Unassembled WGS sequence"/>
</dbReference>
<dbReference type="Gene3D" id="1.10.287.130">
    <property type="match status" value="1"/>
</dbReference>
<keyword evidence="12 17" id="KW-1133">Transmembrane helix</keyword>
<dbReference type="Gene3D" id="1.20.120.160">
    <property type="entry name" value="HPT domain"/>
    <property type="match status" value="1"/>
</dbReference>
<dbReference type="Gene3D" id="3.30.565.10">
    <property type="entry name" value="Histidine kinase-like ATPase, C-terminal domain"/>
    <property type="match status" value="1"/>
</dbReference>
<dbReference type="SUPFAM" id="SSF55874">
    <property type="entry name" value="ATPase domain of HSP90 chaperone/DNA topoisomerase II/histidine kinase"/>
    <property type="match status" value="1"/>
</dbReference>
<name>A0A3N2DY03_9GAMM</name>
<dbReference type="SUPFAM" id="SSF47384">
    <property type="entry name" value="Homodimeric domain of signal transducing histidine kinase"/>
    <property type="match status" value="1"/>
</dbReference>
<evidence type="ECO:0000256" key="16">
    <source>
        <dbReference type="PROSITE-ProRule" id="PRU00169"/>
    </source>
</evidence>
<keyword evidence="4" id="KW-1003">Cell membrane</keyword>
<keyword evidence="13" id="KW-0902">Two-component regulatory system</keyword>
<feature type="transmembrane region" description="Helical" evidence="17">
    <location>
        <begin position="171"/>
        <end position="194"/>
    </location>
</feature>
<evidence type="ECO:0000256" key="11">
    <source>
        <dbReference type="ARBA" id="ARBA00022840"/>
    </source>
</evidence>
<dbReference type="SUPFAM" id="SSF52172">
    <property type="entry name" value="CheY-like"/>
    <property type="match status" value="1"/>
</dbReference>
<evidence type="ECO:0000313" key="22">
    <source>
        <dbReference type="EMBL" id="ROS04711.1"/>
    </source>
</evidence>
<dbReference type="Pfam" id="PF00072">
    <property type="entry name" value="Response_reg"/>
    <property type="match status" value="1"/>
</dbReference>
<evidence type="ECO:0000256" key="17">
    <source>
        <dbReference type="SAM" id="Phobius"/>
    </source>
</evidence>
<dbReference type="PANTHER" id="PTHR45339:SF1">
    <property type="entry name" value="HYBRID SIGNAL TRANSDUCTION HISTIDINE KINASE J"/>
    <property type="match status" value="1"/>
</dbReference>
<feature type="modified residue" description="4-aspartylphosphate" evidence="16">
    <location>
        <position position="718"/>
    </location>
</feature>
<evidence type="ECO:0000256" key="14">
    <source>
        <dbReference type="ARBA" id="ARBA00023136"/>
    </source>
</evidence>
<dbReference type="Pfam" id="PF09984">
    <property type="entry name" value="sCache_4"/>
    <property type="match status" value="1"/>
</dbReference>
<dbReference type="AlphaFoldDB" id="A0A3N2DY03"/>
<evidence type="ECO:0000256" key="7">
    <source>
        <dbReference type="ARBA" id="ARBA00022679"/>
    </source>
</evidence>
<dbReference type="InterPro" id="IPR003594">
    <property type="entry name" value="HATPase_dom"/>
</dbReference>
<sequence length="948" mass="104590">MPQWSLRNKILLLALLPSALIAVMLGSYQVHNRIGELDLLLEQRGLAGSQQLATVVQASLRLENLELVSELLRNTLEEPGVRSAGFYDRHRQLALRAGPKMIDSGLGDTAELQNRFIDTAHKLTSTKSYRFIRPVFDNHQHGADYTKAEIVGWVEIEYHFNAITLTTYKNLLISCLLLIFALAACCTLAIKVGLDFKRASLRIGKAIDNIKAGDFDTVIEVDGEDELSLIALKVNDMADTLQQANIDMEYNIEQTTGDLRETLETIEVQNIELDIARREALEASRIKSEFLANTSHEIRTPLNGIIGFSNLLLKEVSDGRHRDQLDTIRHSAEGLLAIINDILDLSKIEAGKLVLDNVQINIREIVEDTLTILAPAAHDKGLELILISYSDIPARIISDPLRIKQVVTNLISNAIKFTESGNIIVRIKLKDIHDAQAILTISVTDAGVGISDQQQLNIFNAFTQANASTSREYGGTGLGLVICKRLVEQMGGEIGLQSELGKGATFTFSLRAKLPSKAVDTPPMDALVDKHVGLYADNSAANLALRYQLESWQVHVHTFSDEQSLMDEHQCEPLSAMIIIPGDSELSVSTLNRFSSHVYQQHQCRSVLLLPTGIGPLNDDGLNSQHTIALSRPAPHAKLYQVLDTAVNNYDITATSADYKHLFNGDAPHILAVDDNSSNLKLLTILLEDLGIEVSQATNGQEAIEEANKNAFDLIMMDIQMPVIDGIQATRHIRTQCSYNRTTPIIAITAHAHAEEKRNLMLAGFNDHVTKPIDIALLEQTLLTWTAHHAQQQATTCLPGSIDSIDILSNTNALALEANDKPLPKPVDTQLCLKRANNMPSLAVDMLNGIIANLGDDYEQIQDAAEQGDMPSLLELVHKLHGASCYTGTPRLQETLSNIETELKTCCKEALSQEADALLEELLQACNELIIWQQQHDIELLLDDCHQD</sequence>
<protein>
    <recommendedName>
        <fullName evidence="3">histidine kinase</fullName>
        <ecNumber evidence="3">2.7.13.3</ecNumber>
    </recommendedName>
</protein>
<dbReference type="PROSITE" id="PS50894">
    <property type="entry name" value="HPT"/>
    <property type="match status" value="1"/>
</dbReference>
<dbReference type="CDD" id="cd16922">
    <property type="entry name" value="HATPase_EvgS-ArcB-TorS-like"/>
    <property type="match status" value="1"/>
</dbReference>
<comment type="subcellular location">
    <subcellularLocation>
        <location evidence="2">Cell inner membrane</location>
        <topology evidence="2">Multi-pass membrane protein</topology>
    </subcellularLocation>
</comment>
<dbReference type="SMART" id="SM00304">
    <property type="entry name" value="HAMP"/>
    <property type="match status" value="1"/>
</dbReference>
<comment type="caution">
    <text evidence="22">The sequence shown here is derived from an EMBL/GenBank/DDBJ whole genome shotgun (WGS) entry which is preliminary data.</text>
</comment>
<dbReference type="FunFam" id="1.10.287.130:FF:000003">
    <property type="entry name" value="Histidine kinase"/>
    <property type="match status" value="1"/>
</dbReference>
<evidence type="ECO:0000259" key="21">
    <source>
        <dbReference type="PROSITE" id="PS50894"/>
    </source>
</evidence>
<dbReference type="InterPro" id="IPR019247">
    <property type="entry name" value="Histidine_kinase_BarA_N"/>
</dbReference>
<gene>
    <name evidence="22" type="ORF">EDC56_0224</name>
</gene>
<dbReference type="Gene3D" id="3.40.50.2300">
    <property type="match status" value="1"/>
</dbReference>
<dbReference type="InterPro" id="IPR008207">
    <property type="entry name" value="Sig_transdc_His_kin_Hpt_dom"/>
</dbReference>
<dbReference type="Pfam" id="PF00512">
    <property type="entry name" value="HisKA"/>
    <property type="match status" value="1"/>
</dbReference>
<proteinExistence type="predicted"/>
<dbReference type="CDD" id="cd00082">
    <property type="entry name" value="HisKA"/>
    <property type="match status" value="1"/>
</dbReference>
<dbReference type="EC" id="2.7.13.3" evidence="3"/>
<keyword evidence="6 16" id="KW-0597">Phosphoprotein</keyword>
<keyword evidence="7" id="KW-0808">Transferase</keyword>
<dbReference type="CDD" id="cd06225">
    <property type="entry name" value="HAMP"/>
    <property type="match status" value="1"/>
</dbReference>
<feature type="domain" description="HPt" evidence="21">
    <location>
        <begin position="839"/>
        <end position="936"/>
    </location>
</feature>
<accession>A0A3N2DY03</accession>
<dbReference type="PROSITE" id="PS50885">
    <property type="entry name" value="HAMP"/>
    <property type="match status" value="1"/>
</dbReference>
<evidence type="ECO:0000259" key="19">
    <source>
        <dbReference type="PROSITE" id="PS50110"/>
    </source>
</evidence>
<evidence type="ECO:0000256" key="6">
    <source>
        <dbReference type="ARBA" id="ARBA00022553"/>
    </source>
</evidence>
<evidence type="ECO:0000256" key="13">
    <source>
        <dbReference type="ARBA" id="ARBA00023012"/>
    </source>
</evidence>
<evidence type="ECO:0000259" key="20">
    <source>
        <dbReference type="PROSITE" id="PS50885"/>
    </source>
</evidence>
<evidence type="ECO:0000256" key="8">
    <source>
        <dbReference type="ARBA" id="ARBA00022692"/>
    </source>
</evidence>
<dbReference type="InterPro" id="IPR001789">
    <property type="entry name" value="Sig_transdc_resp-reg_receiver"/>
</dbReference>
<feature type="modified residue" description="Phosphohistidine" evidence="15">
    <location>
        <position position="878"/>
    </location>
</feature>
<dbReference type="Pfam" id="PF00672">
    <property type="entry name" value="HAMP"/>
    <property type="match status" value="1"/>
</dbReference>
<dbReference type="InterPro" id="IPR036097">
    <property type="entry name" value="HisK_dim/P_sf"/>
</dbReference>
<organism evidence="22 23">
    <name type="scientific">Sinobacterium caligoides</name>
    <dbReference type="NCBI Taxonomy" id="933926"/>
    <lineage>
        <taxon>Bacteria</taxon>
        <taxon>Pseudomonadati</taxon>
        <taxon>Pseudomonadota</taxon>
        <taxon>Gammaproteobacteria</taxon>
        <taxon>Cellvibrionales</taxon>
        <taxon>Spongiibacteraceae</taxon>
        <taxon>Sinobacterium</taxon>
    </lineage>
</organism>
<dbReference type="GO" id="GO:0000155">
    <property type="term" value="F:phosphorelay sensor kinase activity"/>
    <property type="evidence" value="ECO:0007669"/>
    <property type="project" value="InterPro"/>
</dbReference>
<evidence type="ECO:0000256" key="4">
    <source>
        <dbReference type="ARBA" id="ARBA00022475"/>
    </source>
</evidence>
<dbReference type="OrthoDB" id="6187449at2"/>
<dbReference type="PANTHER" id="PTHR45339">
    <property type="entry name" value="HYBRID SIGNAL TRANSDUCTION HISTIDINE KINASE J"/>
    <property type="match status" value="1"/>
</dbReference>
<dbReference type="InterPro" id="IPR003660">
    <property type="entry name" value="HAMP_dom"/>
</dbReference>
<dbReference type="PROSITE" id="PS50110">
    <property type="entry name" value="RESPONSE_REGULATORY"/>
    <property type="match status" value="1"/>
</dbReference>
<dbReference type="InterPro" id="IPR005467">
    <property type="entry name" value="His_kinase_dom"/>
</dbReference>
<keyword evidence="23" id="KW-1185">Reference proteome</keyword>
<evidence type="ECO:0000256" key="9">
    <source>
        <dbReference type="ARBA" id="ARBA00022741"/>
    </source>
</evidence>
<evidence type="ECO:0000313" key="23">
    <source>
        <dbReference type="Proteomes" id="UP000275394"/>
    </source>
</evidence>
<evidence type="ECO:0000256" key="12">
    <source>
        <dbReference type="ARBA" id="ARBA00022989"/>
    </source>
</evidence>
<dbReference type="SMART" id="SM00388">
    <property type="entry name" value="HisKA"/>
    <property type="match status" value="1"/>
</dbReference>
<dbReference type="Pfam" id="PF02518">
    <property type="entry name" value="HATPase_c"/>
    <property type="match status" value="1"/>
</dbReference>
<dbReference type="Pfam" id="PF01627">
    <property type="entry name" value="Hpt"/>
    <property type="match status" value="1"/>
</dbReference>
<evidence type="ECO:0000256" key="5">
    <source>
        <dbReference type="ARBA" id="ARBA00022519"/>
    </source>
</evidence>
<dbReference type="InterPro" id="IPR011006">
    <property type="entry name" value="CheY-like_superfamily"/>
</dbReference>
<evidence type="ECO:0000256" key="15">
    <source>
        <dbReference type="PROSITE-ProRule" id="PRU00110"/>
    </source>
</evidence>
<feature type="domain" description="HAMP" evidence="20">
    <location>
        <begin position="202"/>
        <end position="246"/>
    </location>
</feature>
<feature type="domain" description="Histidine kinase" evidence="18">
    <location>
        <begin position="293"/>
        <end position="514"/>
    </location>
</feature>
<dbReference type="InterPro" id="IPR036641">
    <property type="entry name" value="HPT_dom_sf"/>
</dbReference>